<keyword evidence="7" id="KW-1185">Reference proteome</keyword>
<feature type="domain" description="DUF2428" evidence="3">
    <location>
        <begin position="702"/>
        <end position="938"/>
    </location>
</feature>
<evidence type="ECO:0000259" key="3">
    <source>
        <dbReference type="Pfam" id="PF10350"/>
    </source>
</evidence>
<dbReference type="InterPro" id="IPR056843">
    <property type="entry name" value="THADA-like_TPR"/>
</dbReference>
<evidence type="ECO:0000256" key="1">
    <source>
        <dbReference type="ARBA" id="ARBA00010409"/>
    </source>
</evidence>
<protein>
    <submittedName>
        <fullName evidence="6">Uncharacterized protein</fullName>
    </submittedName>
</protein>
<dbReference type="EMBL" id="JAPEUY010000019">
    <property type="protein sequence ID" value="KAJ4363627.1"/>
    <property type="molecule type" value="Genomic_DNA"/>
</dbReference>
<dbReference type="InterPro" id="IPR019442">
    <property type="entry name" value="THADA/TRM732_DUF2428"/>
</dbReference>
<name>A0A9W9CHE1_9PLEO</name>
<dbReference type="GO" id="GO:0005829">
    <property type="term" value="C:cytosol"/>
    <property type="evidence" value="ECO:0007669"/>
    <property type="project" value="TreeGrafter"/>
</dbReference>
<dbReference type="Pfam" id="PF25150">
    <property type="entry name" value="TPR_Trm732"/>
    <property type="match status" value="1"/>
</dbReference>
<evidence type="ECO:0000313" key="7">
    <source>
        <dbReference type="Proteomes" id="UP001140560"/>
    </source>
</evidence>
<dbReference type="PANTHER" id="PTHR14387">
    <property type="entry name" value="THADA/DEATH RECEPTOR INTERACTING PROTEIN"/>
    <property type="match status" value="1"/>
</dbReference>
<keyword evidence="2" id="KW-0819">tRNA processing</keyword>
<accession>A0A9W9CHE1</accession>
<feature type="domain" description="tRNA (32-2'-O)-methyltransferase regulator THADA-like TPR repeats region" evidence="4">
    <location>
        <begin position="317"/>
        <end position="564"/>
    </location>
</feature>
<dbReference type="GO" id="GO:0030488">
    <property type="term" value="P:tRNA methylation"/>
    <property type="evidence" value="ECO:0007669"/>
    <property type="project" value="TreeGrafter"/>
</dbReference>
<comment type="similarity">
    <text evidence="1">Belongs to the THADA family.</text>
</comment>
<evidence type="ECO:0000256" key="2">
    <source>
        <dbReference type="ARBA" id="ARBA00022694"/>
    </source>
</evidence>
<dbReference type="PANTHER" id="PTHR14387:SF0">
    <property type="entry name" value="DUF2428 DOMAIN-CONTAINING PROTEIN"/>
    <property type="match status" value="1"/>
</dbReference>
<proteinExistence type="inferred from homology"/>
<evidence type="ECO:0000313" key="6">
    <source>
        <dbReference type="EMBL" id="KAJ4363627.1"/>
    </source>
</evidence>
<comment type="caution">
    <text evidence="6">The sequence shown here is derived from an EMBL/GenBank/DDBJ whole genome shotgun (WGS) entry which is preliminary data.</text>
</comment>
<dbReference type="OrthoDB" id="73997at2759"/>
<dbReference type="InterPro" id="IPR051954">
    <property type="entry name" value="tRNA_methyltransferase_THADA"/>
</dbReference>
<sequence>MAEVALTMNLPVPDKVLRDLARNVTKALPNFAEREPAQGVKELQDVIFPVLETADLPELDSGHRAAASNALCAIIEKCQATGVDYVHDAILDDSVWVRLLNIYLQRSDDAKGKSMRQMLLVLTAVVAKDPSKRAFDLRKHASTTFLDIICQRQDRVKVKPALQGLAHFLLRDAVAIAQLTEIYGDLQQRASVKGSDSTSQQNIFKAFLAWIVHHDTALSAGHLVKNYLLQARRQPGSSPQAHDTASSPLWIEPVVQTLRDWPDRILEFKTHVFPHCFLPNIEEYTRFLSYLHFSTHVVPQGTLPDQLRASGHVDNELSGPEEFKILLAAIEAGKELTIIRDVDHRICKDIKVYDGAIHIPDVVFGGWMSLPEPEVRLAGMFLSVYSASVTRPITGGVFKSLQRNLVHLHTETDANFRREVHGYTQKLFDRLRASTATLTKAKFKRGAFPLSRLPFPDGFSNYGALLRKRRKQDLLTEALDFVVWYLRFLEWEMRPTASYQRRITALRSLTIVLRSGIDSGVPQSHLSKSAQGQLPWAHGLEIGNAKLIRVLLDLILDPFDDIRDSAISVLQLCLVALPEARKDAAVATIPRFLSRAETAMLRTGRADQADGVARAYGLIFSLARKSRAGLPDRRFSSKLGVFEHLKEQLDSTLDVAQNNLSKAINGRPVHGIYAALRYIVDQNDFYTELSAAPSETYGKWIQLHQDVVTSIEKLWSYVYHVLCADAPEGHIPDEMEEEASLDTKEILSYSWRGLKEASTLLRTVISKAPIGDSDGNVITPALFERLGSLCFTQLLELRHRGAFSTVSQTFAAFCRRCVSSDIPALRSLPEMWYQETLRSIQDKAGAITRRSAGIPALMSGIMAAEPQPGGKLFPRAMRELIAEALVEAKSENIEESRLPQVHALNCIKEIFTTSRLSVASEVYIGQGLELAARTLNSNILMLFKALIERLLGSDEAQDWKEHQRAKTSRFSFDDYPSLLSILSDLLDPNGPLKQSIESAPDSSSPLDLHGAEGVFPALQILRQARPPEASLAPIVESVERLLASPHWHLRDMAARTIVSLRSVPELYSAALSLLEDVPKSHNTQHGKLLAVKYMIRKLLQDPAHLTLQDFDALMEELGNFARRCYVASKCPFVRSAFLDVVGTCGMALLRRPETLSILHAWENLTASVSIGPRYALGFSAKNGEALLRASISQVFFIDRIILRDGILDFMLSEKHQGIGEALMLLAIEDPDTCCTALDTLDAIIRIQPSSDLTIPLSLVLAHIHRIILEATDAEVISKAQSVLTTSLSSSASLKNDFFSLTTEPQSLLTLSKLETQCVHGGPPSNAQSALHLLAFFLDYAFHTYPVHRKLTLEAIARYIRLLRMTIVDTNPFDARVAAVQSMLALEQIWTASTTSKATSPLLLGLICVLYDLLNDDDDEIRDGAARAATNLLRAQQGGDDVGMEQTVPILTAHRLAAFMTSSRAFSSSSSASSQSYLVKHALHRLACSASSFSLSHYTQESLFSTPFSTLFAQERHQDTSLFATEKQNLYKDDATDAVFWSRVLLSLSLTHLPRDILPHIELLGKWATDALTTLTTTATTEPDGALGWTSKAEVFTLGVKVICAAEVVFLLASHASSSGGTYSGGREGKRRADVLIALRKFADVGAQSDVHGLWLERVERVLEREVLGALGRVIRGQFQF</sequence>
<gene>
    <name evidence="6" type="ORF">N0V83_009923</name>
</gene>
<dbReference type="InterPro" id="IPR056842">
    <property type="entry name" value="THADA-like_TPR_C"/>
</dbReference>
<dbReference type="Proteomes" id="UP001140560">
    <property type="component" value="Unassembled WGS sequence"/>
</dbReference>
<dbReference type="Pfam" id="PF26523">
    <property type="entry name" value="Trm732_C"/>
    <property type="match status" value="1"/>
</dbReference>
<dbReference type="SUPFAM" id="SSF48371">
    <property type="entry name" value="ARM repeat"/>
    <property type="match status" value="1"/>
</dbReference>
<evidence type="ECO:0000259" key="5">
    <source>
        <dbReference type="Pfam" id="PF25151"/>
    </source>
</evidence>
<dbReference type="Pfam" id="PF25151">
    <property type="entry name" value="TPR_Trm732_C"/>
    <property type="match status" value="1"/>
</dbReference>
<dbReference type="Pfam" id="PF10350">
    <property type="entry name" value="DUF2428"/>
    <property type="match status" value="1"/>
</dbReference>
<organism evidence="6 7">
    <name type="scientific">Neocucurbitaria cava</name>
    <dbReference type="NCBI Taxonomy" id="798079"/>
    <lineage>
        <taxon>Eukaryota</taxon>
        <taxon>Fungi</taxon>
        <taxon>Dikarya</taxon>
        <taxon>Ascomycota</taxon>
        <taxon>Pezizomycotina</taxon>
        <taxon>Dothideomycetes</taxon>
        <taxon>Pleosporomycetidae</taxon>
        <taxon>Pleosporales</taxon>
        <taxon>Pleosporineae</taxon>
        <taxon>Cucurbitariaceae</taxon>
        <taxon>Neocucurbitaria</taxon>
    </lineage>
</organism>
<reference evidence="6" key="1">
    <citation type="submission" date="2022-10" db="EMBL/GenBank/DDBJ databases">
        <title>Tapping the CABI collections for fungal endophytes: first genome assemblies for Collariella, Neodidymelliopsis, Ascochyta clinopodiicola, Didymella pomorum, Didymosphaeria variabile, Neocosmospora piperis and Neocucurbitaria cava.</title>
        <authorList>
            <person name="Hill R."/>
        </authorList>
    </citation>
    <scope>NUCLEOTIDE SEQUENCE</scope>
    <source>
        <strain evidence="6">IMI 356814</strain>
    </source>
</reference>
<feature type="domain" description="tRNA (32-2'-O)-methyltransferase regulator THADA-like C-terminal TPR repeats region" evidence="5">
    <location>
        <begin position="940"/>
        <end position="1094"/>
    </location>
</feature>
<evidence type="ECO:0000259" key="4">
    <source>
        <dbReference type="Pfam" id="PF25150"/>
    </source>
</evidence>
<dbReference type="InterPro" id="IPR016024">
    <property type="entry name" value="ARM-type_fold"/>
</dbReference>